<dbReference type="AlphaFoldDB" id="A0AAD4R831"/>
<evidence type="ECO:0000256" key="2">
    <source>
        <dbReference type="SAM" id="Phobius"/>
    </source>
</evidence>
<accession>A0AAD4R831</accession>
<keyword evidence="2" id="KW-0812">Transmembrane</keyword>
<evidence type="ECO:0000313" key="3">
    <source>
        <dbReference type="EMBL" id="KAI1715704.1"/>
    </source>
</evidence>
<gene>
    <name evidence="3" type="ORF">DdX_08028</name>
</gene>
<sequence length="346" mass="39815">MRAFAITRQCCTCNRLIASRLCSTTVTPASTTKSASDKLKHWVASTGEVYDKFTGLQEVHNARNQVREWEDRLQHAQQNRRHKQKELTQLQTKIKQIHHELERHQRGEERWLSLMQEEFAAYAAEKPLLTEFAELEKQERDAFQMLSNKVRASHESEREHESRTKYWSLISGAVGLVGGVIASSLNNYYKMKHLNEMFPRSQQIRPILDEISDITQKQQEQIFEVAKFLCDVRDALKVDPNKLKPVTIEKPGGTSDETLRILNEQYTALSSQMEELKRLIFIDQSLSGVRPDSVVYVGNEMGSLLDETEKKLESKMKLQTLLTVVAVYSAIVLAAPLIYLFFRKDG</sequence>
<dbReference type="PANTHER" id="PTHR28624:SF1">
    <property type="entry name" value="MITOCHONDRIAL POTASSIUM CHANNEL"/>
    <property type="match status" value="1"/>
</dbReference>
<reference evidence="3" key="1">
    <citation type="submission" date="2022-01" db="EMBL/GenBank/DDBJ databases">
        <title>Genome Sequence Resource for Two Populations of Ditylenchus destructor, the Migratory Endoparasitic Phytonematode.</title>
        <authorList>
            <person name="Zhang H."/>
            <person name="Lin R."/>
            <person name="Xie B."/>
        </authorList>
    </citation>
    <scope>NUCLEOTIDE SEQUENCE</scope>
    <source>
        <strain evidence="3">BazhouSP</strain>
    </source>
</reference>
<feature type="transmembrane region" description="Helical" evidence="2">
    <location>
        <begin position="320"/>
        <end position="342"/>
    </location>
</feature>
<keyword evidence="2" id="KW-1133">Transmembrane helix</keyword>
<evidence type="ECO:0000256" key="1">
    <source>
        <dbReference type="SAM" id="Coils"/>
    </source>
</evidence>
<comment type="caution">
    <text evidence="3">The sequence shown here is derived from an EMBL/GenBank/DDBJ whole genome shotgun (WGS) entry which is preliminary data.</text>
</comment>
<organism evidence="3 4">
    <name type="scientific">Ditylenchus destructor</name>
    <dbReference type="NCBI Taxonomy" id="166010"/>
    <lineage>
        <taxon>Eukaryota</taxon>
        <taxon>Metazoa</taxon>
        <taxon>Ecdysozoa</taxon>
        <taxon>Nematoda</taxon>
        <taxon>Chromadorea</taxon>
        <taxon>Rhabditida</taxon>
        <taxon>Tylenchina</taxon>
        <taxon>Tylenchomorpha</taxon>
        <taxon>Sphaerularioidea</taxon>
        <taxon>Anguinidae</taxon>
        <taxon>Anguininae</taxon>
        <taxon>Ditylenchus</taxon>
    </lineage>
</organism>
<dbReference type="InterPro" id="IPR037660">
    <property type="entry name" value="CCDC51"/>
</dbReference>
<keyword evidence="1" id="KW-0175">Coiled coil</keyword>
<proteinExistence type="predicted"/>
<keyword evidence="4" id="KW-1185">Reference proteome</keyword>
<dbReference type="EMBL" id="JAKKPZ010000011">
    <property type="protein sequence ID" value="KAI1715704.1"/>
    <property type="molecule type" value="Genomic_DNA"/>
</dbReference>
<protein>
    <submittedName>
        <fullName evidence="3">Coiled-coil domain-containing protein 51</fullName>
    </submittedName>
</protein>
<name>A0AAD4R831_9BILA</name>
<keyword evidence="2" id="KW-0472">Membrane</keyword>
<dbReference type="PANTHER" id="PTHR28624">
    <property type="entry name" value="COILED-COIL DOMAIN-CONTAINING PROTEIN 51"/>
    <property type="match status" value="1"/>
</dbReference>
<feature type="transmembrane region" description="Helical" evidence="2">
    <location>
        <begin position="166"/>
        <end position="189"/>
    </location>
</feature>
<dbReference type="Proteomes" id="UP001201812">
    <property type="component" value="Unassembled WGS sequence"/>
</dbReference>
<evidence type="ECO:0000313" key="4">
    <source>
        <dbReference type="Proteomes" id="UP001201812"/>
    </source>
</evidence>
<feature type="coiled-coil region" evidence="1">
    <location>
        <begin position="59"/>
        <end position="107"/>
    </location>
</feature>